<organism evidence="1">
    <name type="scientific">marine metagenome</name>
    <dbReference type="NCBI Taxonomy" id="408172"/>
    <lineage>
        <taxon>unclassified sequences</taxon>
        <taxon>metagenomes</taxon>
        <taxon>ecological metagenomes</taxon>
    </lineage>
</organism>
<name>A0A382IWD1_9ZZZZ</name>
<sequence>MGLSEDVFLFFILSRSRSKEDKSGEFFSKKN</sequence>
<protein>
    <submittedName>
        <fullName evidence="1">Uncharacterized protein</fullName>
    </submittedName>
</protein>
<proteinExistence type="predicted"/>
<evidence type="ECO:0000313" key="1">
    <source>
        <dbReference type="EMBL" id="SVC03936.1"/>
    </source>
</evidence>
<dbReference type="EMBL" id="UINC01070078">
    <property type="protein sequence ID" value="SVC03936.1"/>
    <property type="molecule type" value="Genomic_DNA"/>
</dbReference>
<reference evidence="1" key="1">
    <citation type="submission" date="2018-05" db="EMBL/GenBank/DDBJ databases">
        <authorList>
            <person name="Lanie J.A."/>
            <person name="Ng W.-L."/>
            <person name="Kazmierczak K.M."/>
            <person name="Andrzejewski T.M."/>
            <person name="Davidsen T.M."/>
            <person name="Wayne K.J."/>
            <person name="Tettelin H."/>
            <person name="Glass J.I."/>
            <person name="Rusch D."/>
            <person name="Podicherti R."/>
            <person name="Tsui H.-C.T."/>
            <person name="Winkler M.E."/>
        </authorList>
    </citation>
    <scope>NUCLEOTIDE SEQUENCE</scope>
</reference>
<accession>A0A382IWD1</accession>
<dbReference type="AlphaFoldDB" id="A0A382IWD1"/>
<gene>
    <name evidence="1" type="ORF">METZ01_LOCUS256790</name>
</gene>